<name>A0A1H1SHF4_9BRAD</name>
<gene>
    <name evidence="1" type="ORF">SAMN05444158_2167</name>
</gene>
<organism evidence="1 2">
    <name type="scientific">Bradyrhizobium canariense</name>
    <dbReference type="NCBI Taxonomy" id="255045"/>
    <lineage>
        <taxon>Bacteria</taxon>
        <taxon>Pseudomonadati</taxon>
        <taxon>Pseudomonadota</taxon>
        <taxon>Alphaproteobacteria</taxon>
        <taxon>Hyphomicrobiales</taxon>
        <taxon>Nitrobacteraceae</taxon>
        <taxon>Bradyrhizobium</taxon>
    </lineage>
</organism>
<evidence type="ECO:0000313" key="2">
    <source>
        <dbReference type="Proteomes" id="UP000243904"/>
    </source>
</evidence>
<evidence type="ECO:0000313" key="1">
    <source>
        <dbReference type="EMBL" id="SDS47361.1"/>
    </source>
</evidence>
<protein>
    <submittedName>
        <fullName evidence="1">Uncharacterized protein</fullName>
    </submittedName>
</protein>
<reference evidence="2" key="1">
    <citation type="submission" date="2016-10" db="EMBL/GenBank/DDBJ databases">
        <authorList>
            <person name="Varghese N."/>
            <person name="Submissions S."/>
        </authorList>
    </citation>
    <scope>NUCLEOTIDE SEQUENCE [LARGE SCALE GENOMIC DNA]</scope>
    <source>
        <strain evidence="2">GAS369</strain>
    </source>
</reference>
<sequence>MGRRGIDATGVSPIKSAALGLVSLRKLTLGLFRLDQSLGSLPLPAAVPLDDAVRFAVQFDVPLAF</sequence>
<accession>A0A1H1SHF4</accession>
<proteinExistence type="predicted"/>
<keyword evidence="2" id="KW-1185">Reference proteome</keyword>
<dbReference type="AlphaFoldDB" id="A0A1H1SHF4"/>
<dbReference type="Proteomes" id="UP000243904">
    <property type="component" value="Chromosome I"/>
</dbReference>
<dbReference type="EMBL" id="LT629750">
    <property type="protein sequence ID" value="SDS47361.1"/>
    <property type="molecule type" value="Genomic_DNA"/>
</dbReference>